<gene>
    <name evidence="1" type="ORF">A2628_01445</name>
</gene>
<sequence>MLERTRIPQPKEPIKRVKGLPEDRQCLKFPGYLCNCVMSDTDLRKKILRELRQELGVYSFINLLDTGVAEMYEDRRKKLCEGEPPKLIQRIKNFLTIRIV</sequence>
<reference evidence="1 2" key="1">
    <citation type="journal article" date="2016" name="Nat. Commun.">
        <title>Thousands of microbial genomes shed light on interconnected biogeochemical processes in an aquifer system.</title>
        <authorList>
            <person name="Anantharaman K."/>
            <person name="Brown C.T."/>
            <person name="Hug L.A."/>
            <person name="Sharon I."/>
            <person name="Castelle C.J."/>
            <person name="Probst A.J."/>
            <person name="Thomas B.C."/>
            <person name="Singh A."/>
            <person name="Wilkins M.J."/>
            <person name="Karaoz U."/>
            <person name="Brodie E.L."/>
            <person name="Williams K.H."/>
            <person name="Hubbard S.S."/>
            <person name="Banfield J.F."/>
        </authorList>
    </citation>
    <scope>NUCLEOTIDE SEQUENCE [LARGE SCALE GENOMIC DNA]</scope>
</reference>
<organism evidence="1 2">
    <name type="scientific">Candidatus Woesebacteria bacterium RIFCSPHIGHO2_01_FULL_40_22</name>
    <dbReference type="NCBI Taxonomy" id="1802499"/>
    <lineage>
        <taxon>Bacteria</taxon>
        <taxon>Candidatus Woeseibacteriota</taxon>
    </lineage>
</organism>
<name>A0A1F7YLG1_9BACT</name>
<dbReference type="EMBL" id="MGGL01000004">
    <property type="protein sequence ID" value="OGM27438.1"/>
    <property type="molecule type" value="Genomic_DNA"/>
</dbReference>
<proteinExistence type="predicted"/>
<protein>
    <submittedName>
        <fullName evidence="1">Uncharacterized protein</fullName>
    </submittedName>
</protein>
<evidence type="ECO:0000313" key="2">
    <source>
        <dbReference type="Proteomes" id="UP000179221"/>
    </source>
</evidence>
<evidence type="ECO:0000313" key="1">
    <source>
        <dbReference type="EMBL" id="OGM27438.1"/>
    </source>
</evidence>
<dbReference type="Proteomes" id="UP000179221">
    <property type="component" value="Unassembled WGS sequence"/>
</dbReference>
<accession>A0A1F7YLG1</accession>
<dbReference type="AlphaFoldDB" id="A0A1F7YLG1"/>
<comment type="caution">
    <text evidence="1">The sequence shown here is derived from an EMBL/GenBank/DDBJ whole genome shotgun (WGS) entry which is preliminary data.</text>
</comment>